<gene>
    <name evidence="1" type="ORF">S01H1_72660</name>
</gene>
<feature type="non-terminal residue" evidence="1">
    <location>
        <position position="243"/>
    </location>
</feature>
<accession>X0X1W2</accession>
<dbReference type="AlphaFoldDB" id="X0X1W2"/>
<proteinExistence type="predicted"/>
<comment type="caution">
    <text evidence="1">The sequence shown here is derived from an EMBL/GenBank/DDBJ whole genome shotgun (WGS) entry which is preliminary data.</text>
</comment>
<name>X0X1W2_9ZZZZ</name>
<evidence type="ECO:0000313" key="1">
    <source>
        <dbReference type="EMBL" id="GAG37005.1"/>
    </source>
</evidence>
<sequence length="243" mass="27330">DDKRADVIINPKTGRQLSGKGKPALTNIKQIKIGIKNERGEDISGEIWINEIHLEGSMIRRGWARRLSAGLELPGWTKFSGSWKMVDANFENLSGRTSASDFESWAGNGSFTKIKILPLSGSFSKSRTKASPLAVREGIQMKRVEGGLTVSESHSGSASLKLGKLPSFTGNYKRGENNYRPDHPFNRQWKDETSREYSGRSGYSLPFSFPHRKFNLFPCSVNGSYKTIDNYRKYARYYGTLDF</sequence>
<protein>
    <submittedName>
        <fullName evidence="1">Uncharacterized protein</fullName>
    </submittedName>
</protein>
<feature type="non-terminal residue" evidence="1">
    <location>
        <position position="1"/>
    </location>
</feature>
<organism evidence="1">
    <name type="scientific">marine sediment metagenome</name>
    <dbReference type="NCBI Taxonomy" id="412755"/>
    <lineage>
        <taxon>unclassified sequences</taxon>
        <taxon>metagenomes</taxon>
        <taxon>ecological metagenomes</taxon>
    </lineage>
</organism>
<reference evidence="1" key="1">
    <citation type="journal article" date="2014" name="Front. Microbiol.">
        <title>High frequency of phylogenetically diverse reductive dehalogenase-homologous genes in deep subseafloor sedimentary metagenomes.</title>
        <authorList>
            <person name="Kawai M."/>
            <person name="Futagami T."/>
            <person name="Toyoda A."/>
            <person name="Takaki Y."/>
            <person name="Nishi S."/>
            <person name="Hori S."/>
            <person name="Arai W."/>
            <person name="Tsubouchi T."/>
            <person name="Morono Y."/>
            <person name="Uchiyama I."/>
            <person name="Ito T."/>
            <person name="Fujiyama A."/>
            <person name="Inagaki F."/>
            <person name="Takami H."/>
        </authorList>
    </citation>
    <scope>NUCLEOTIDE SEQUENCE</scope>
    <source>
        <strain evidence="1">Expedition CK06-06</strain>
    </source>
</reference>
<dbReference type="EMBL" id="BARS01048486">
    <property type="protein sequence ID" value="GAG37005.1"/>
    <property type="molecule type" value="Genomic_DNA"/>
</dbReference>